<keyword evidence="5" id="KW-1133">Transmembrane helix</keyword>
<dbReference type="Pfam" id="PF20152">
    <property type="entry name" value="DUF6534"/>
    <property type="match status" value="1"/>
</dbReference>
<keyword evidence="5" id="KW-0472">Membrane</keyword>
<keyword evidence="9" id="KW-1185">Reference proteome</keyword>
<sequence>MPATATVALAYGPILVGGCVAFLLSGIVAVQCIIFFKLYPDESRLKTGLVAGVWTLDVAQTVFIIASFIDYFIVHFGDMAFCQIIPWSIALTILLTALQTCVVHLFYAAKIYRSSAGNWFITAPIVLFAFLRVGAAVAATAEMLRIRRWVAFEHGIPHFLFTAGLTLSAATDAIITLCLCYYLRQIRRISTSSVMDSVLNKLTLYTLENGFVTFLTTMATLLLWLFLDNTGIPLALHFVLGKLYPNSLLVLLNTRKSLREMHAGDPGIAIQPHTDSTHHLAAYYALFPHRAPLTSHHDHVVTTPMSSFPYGYRPPIKMHRQAPVVEVRVQKTVETTTRDLRRHRRHSDSLSTRSDSPDVIDIQPTRLPPSVVRPDARYVFPASFTTPPASEPAGLLTSDLFTTITLAAIWQRIHCLVAANTHGALEYEPVLIKVKLRGGFPQPTIVMRPVFGVIGLLFCLLTSCVCATRLDRRDTPSWTGPLSTRGRYVVDANRNRFKLRGGNWHGASGTYEGSGDINDDANHHSGENAHTMPLGLQYVPIDKIIDSFVELGINTIRLQFSNAMIHDNTIVNDDWVAANPQFKGMTCLQVYDAVITTLTARGIAVIINNHTNTSIWCCGVDGNERWDESQSFATYAADWVFMVNRYKSNKRVVGADLYNEVRRDITTDPNWGSGGDADWQQASQRVSDQILTANPDILIIVEGINWVGLPVDGFSHGRPTLIPVAQLSHTTLVPHKLVYSAHFYSYTGPNHSGATGIGETSDPRYRDLSRNDLFSVLQSSALYVALTASMHYTAPVWISEFGMEGRADSLDLDHAFWQNFVDYLVQTDVDYAFWPLVGYLDASTGAGNGWALMNWEKLAGGGKRIGLFDGDDWRASGWQELTNGASATGQIASVSEWKQLSLDHGDFIQSQFARANLGDWDNGASKAQCPDNLRLIGLSRGSSRGLCTDVGFGSLWNADHASEVVFDERHVTNDWASGYTKYTCPSNYFVSGWAIRGSKVSTVMCAHANKTLGTNGRTVWFDQGDNRADQLGGDFAVQQFKGSCGTNEYIGGVAFTTRIGSNGAPASIYCVS</sequence>
<dbReference type="PANTHER" id="PTHR31263:SF0">
    <property type="entry name" value="CELLULASE FAMILY PROTEIN (AFU_ORTHOLOGUE AFUA_5G14560)"/>
    <property type="match status" value="1"/>
</dbReference>
<evidence type="ECO:0000256" key="5">
    <source>
        <dbReference type="SAM" id="Phobius"/>
    </source>
</evidence>
<keyword evidence="3" id="KW-0326">Glycosidase</keyword>
<feature type="transmembrane region" description="Helical" evidence="5">
    <location>
        <begin position="159"/>
        <end position="183"/>
    </location>
</feature>
<evidence type="ECO:0000256" key="3">
    <source>
        <dbReference type="ARBA" id="ARBA00023295"/>
    </source>
</evidence>
<comment type="caution">
    <text evidence="8">The sequence shown here is derived from an EMBL/GenBank/DDBJ whole genome shotgun (WGS) entry which is preliminary data.</text>
</comment>
<evidence type="ECO:0000256" key="1">
    <source>
        <dbReference type="ARBA" id="ARBA00005641"/>
    </source>
</evidence>
<reference evidence="8" key="1">
    <citation type="submission" date="2020-05" db="EMBL/GenBank/DDBJ databases">
        <title>Mycena genomes resolve the evolution of fungal bioluminescence.</title>
        <authorList>
            <person name="Tsai I.J."/>
        </authorList>
    </citation>
    <scope>NUCLEOTIDE SEQUENCE</scope>
    <source>
        <strain evidence="8">171206Taipei</strain>
    </source>
</reference>
<feature type="transmembrane region" description="Helical" evidence="5">
    <location>
        <begin position="204"/>
        <end position="226"/>
    </location>
</feature>
<feature type="region of interest" description="Disordered" evidence="4">
    <location>
        <begin position="338"/>
        <end position="366"/>
    </location>
</feature>
<evidence type="ECO:0000256" key="2">
    <source>
        <dbReference type="ARBA" id="ARBA00022801"/>
    </source>
</evidence>
<dbReference type="Gene3D" id="3.20.20.80">
    <property type="entry name" value="Glycosidases"/>
    <property type="match status" value="1"/>
</dbReference>
<dbReference type="PANTHER" id="PTHR31263">
    <property type="entry name" value="CELLULASE FAMILY PROTEIN (AFU_ORTHOLOGUE AFUA_5G14560)"/>
    <property type="match status" value="1"/>
</dbReference>
<dbReference type="GeneID" id="59342520"/>
<accession>A0A8H6T1Z8</accession>
<dbReference type="GO" id="GO:0000272">
    <property type="term" value="P:polysaccharide catabolic process"/>
    <property type="evidence" value="ECO:0007669"/>
    <property type="project" value="InterPro"/>
</dbReference>
<dbReference type="OrthoDB" id="442731at2759"/>
<dbReference type="PROSITE" id="PS00659">
    <property type="entry name" value="GLYCOSYL_HYDROL_F5"/>
    <property type="match status" value="1"/>
</dbReference>
<feature type="transmembrane region" description="Helical" evidence="5">
    <location>
        <begin position="48"/>
        <end position="73"/>
    </location>
</feature>
<dbReference type="InterPro" id="IPR001547">
    <property type="entry name" value="Glyco_hydro_5"/>
</dbReference>
<evidence type="ECO:0000313" key="8">
    <source>
        <dbReference type="EMBL" id="KAF7309439.1"/>
    </source>
</evidence>
<dbReference type="EMBL" id="JACAZF010000003">
    <property type="protein sequence ID" value="KAF7309439.1"/>
    <property type="molecule type" value="Genomic_DNA"/>
</dbReference>
<protein>
    <submittedName>
        <fullName evidence="8">Glycoside hydrolase</fullName>
    </submittedName>
</protein>
<gene>
    <name evidence="8" type="ORF">MIND_00314700</name>
</gene>
<keyword evidence="2 8" id="KW-0378">Hydrolase</keyword>
<dbReference type="RefSeq" id="XP_037222889.1">
    <property type="nucleotide sequence ID" value="XM_037360004.1"/>
</dbReference>
<dbReference type="InterPro" id="IPR017853">
    <property type="entry name" value="GH"/>
</dbReference>
<dbReference type="InterPro" id="IPR018087">
    <property type="entry name" value="Glyco_hydro_5_CS"/>
</dbReference>
<feature type="transmembrane region" description="Helical" evidence="5">
    <location>
        <begin position="12"/>
        <end position="36"/>
    </location>
</feature>
<keyword evidence="5" id="KW-0812">Transmembrane</keyword>
<evidence type="ECO:0000259" key="6">
    <source>
        <dbReference type="Pfam" id="PF00150"/>
    </source>
</evidence>
<evidence type="ECO:0000259" key="7">
    <source>
        <dbReference type="Pfam" id="PF20152"/>
    </source>
</evidence>
<proteinExistence type="inferred from homology"/>
<dbReference type="Proteomes" id="UP000636479">
    <property type="component" value="Unassembled WGS sequence"/>
</dbReference>
<feature type="transmembrane region" description="Helical" evidence="5">
    <location>
        <begin position="119"/>
        <end position="139"/>
    </location>
</feature>
<evidence type="ECO:0000313" key="9">
    <source>
        <dbReference type="Proteomes" id="UP000636479"/>
    </source>
</evidence>
<evidence type="ECO:0000256" key="4">
    <source>
        <dbReference type="SAM" id="MobiDB-lite"/>
    </source>
</evidence>
<organism evidence="8 9">
    <name type="scientific">Mycena indigotica</name>
    <dbReference type="NCBI Taxonomy" id="2126181"/>
    <lineage>
        <taxon>Eukaryota</taxon>
        <taxon>Fungi</taxon>
        <taxon>Dikarya</taxon>
        <taxon>Basidiomycota</taxon>
        <taxon>Agaricomycotina</taxon>
        <taxon>Agaricomycetes</taxon>
        <taxon>Agaricomycetidae</taxon>
        <taxon>Agaricales</taxon>
        <taxon>Marasmiineae</taxon>
        <taxon>Mycenaceae</taxon>
        <taxon>Mycena</taxon>
    </lineage>
</organism>
<dbReference type="Pfam" id="PF00150">
    <property type="entry name" value="Cellulase"/>
    <property type="match status" value="1"/>
</dbReference>
<comment type="similarity">
    <text evidence="1">Belongs to the glycosyl hydrolase 5 (cellulase A) family.</text>
</comment>
<feature type="domain" description="DUF6534" evidence="7">
    <location>
        <begin position="168"/>
        <end position="257"/>
    </location>
</feature>
<dbReference type="AlphaFoldDB" id="A0A8H6T1Z8"/>
<dbReference type="SUPFAM" id="SSF51445">
    <property type="entry name" value="(Trans)glycosidases"/>
    <property type="match status" value="1"/>
</dbReference>
<dbReference type="InterPro" id="IPR045339">
    <property type="entry name" value="DUF6534"/>
</dbReference>
<feature type="transmembrane region" description="Helical" evidence="5">
    <location>
        <begin position="85"/>
        <end position="107"/>
    </location>
</feature>
<dbReference type="GO" id="GO:0004553">
    <property type="term" value="F:hydrolase activity, hydrolyzing O-glycosyl compounds"/>
    <property type="evidence" value="ECO:0007669"/>
    <property type="project" value="InterPro"/>
</dbReference>
<name>A0A8H6T1Z8_9AGAR</name>
<feature type="domain" description="Glycoside hydrolase family 5" evidence="6">
    <location>
        <begin position="534"/>
        <end position="835"/>
    </location>
</feature>